<dbReference type="AlphaFoldDB" id="A0A2B2LJ41"/>
<dbReference type="GO" id="GO:0003677">
    <property type="term" value="F:DNA binding"/>
    <property type="evidence" value="ECO:0007669"/>
    <property type="project" value="UniProtKB-KW"/>
</dbReference>
<dbReference type="RefSeq" id="WP_098614602.1">
    <property type="nucleotide sequence ID" value="NZ_NVAP01000049.1"/>
</dbReference>
<evidence type="ECO:0000313" key="3">
    <source>
        <dbReference type="EMBL" id="PFQ42805.1"/>
    </source>
</evidence>
<dbReference type="SMART" id="SM00530">
    <property type="entry name" value="HTH_XRE"/>
    <property type="match status" value="1"/>
</dbReference>
<organism evidence="3 4">
    <name type="scientific">Bacillus cereus</name>
    <dbReference type="NCBI Taxonomy" id="1396"/>
    <lineage>
        <taxon>Bacteria</taxon>
        <taxon>Bacillati</taxon>
        <taxon>Bacillota</taxon>
        <taxon>Bacilli</taxon>
        <taxon>Bacillales</taxon>
        <taxon>Bacillaceae</taxon>
        <taxon>Bacillus</taxon>
        <taxon>Bacillus cereus group</taxon>
    </lineage>
</organism>
<dbReference type="Pfam" id="PF01381">
    <property type="entry name" value="HTH_3"/>
    <property type="match status" value="1"/>
</dbReference>
<gene>
    <name evidence="3" type="ORF">COK05_24460</name>
</gene>
<dbReference type="InterPro" id="IPR001387">
    <property type="entry name" value="Cro/C1-type_HTH"/>
</dbReference>
<dbReference type="Gene3D" id="1.10.260.40">
    <property type="entry name" value="lambda repressor-like DNA-binding domains"/>
    <property type="match status" value="1"/>
</dbReference>
<dbReference type="CDD" id="cd00093">
    <property type="entry name" value="HTH_XRE"/>
    <property type="match status" value="1"/>
</dbReference>
<feature type="domain" description="HTH cro/C1-type" evidence="2">
    <location>
        <begin position="6"/>
        <end position="60"/>
    </location>
</feature>
<proteinExistence type="predicted"/>
<evidence type="ECO:0000313" key="4">
    <source>
        <dbReference type="Proteomes" id="UP000224386"/>
    </source>
</evidence>
<dbReference type="SUPFAM" id="SSF47413">
    <property type="entry name" value="lambda repressor-like DNA-binding domains"/>
    <property type="match status" value="1"/>
</dbReference>
<protein>
    <submittedName>
        <fullName evidence="3">Transcriptional regulator</fullName>
    </submittedName>
</protein>
<dbReference type="PANTHER" id="PTHR46558:SF11">
    <property type="entry name" value="HTH-TYPE TRANSCRIPTIONAL REGULATOR XRE"/>
    <property type="match status" value="1"/>
</dbReference>
<dbReference type="EMBL" id="NVAP01000049">
    <property type="protein sequence ID" value="PFQ42805.1"/>
    <property type="molecule type" value="Genomic_DNA"/>
</dbReference>
<dbReference type="PROSITE" id="PS50943">
    <property type="entry name" value="HTH_CROC1"/>
    <property type="match status" value="1"/>
</dbReference>
<dbReference type="Proteomes" id="UP000224386">
    <property type="component" value="Unassembled WGS sequence"/>
</dbReference>
<evidence type="ECO:0000256" key="1">
    <source>
        <dbReference type="ARBA" id="ARBA00023125"/>
    </source>
</evidence>
<keyword evidence="1" id="KW-0238">DNA-binding</keyword>
<comment type="caution">
    <text evidence="3">The sequence shown here is derived from an EMBL/GenBank/DDBJ whole genome shotgun (WGS) entry which is preliminary data.</text>
</comment>
<dbReference type="InterPro" id="IPR010982">
    <property type="entry name" value="Lambda_DNA-bd_dom_sf"/>
</dbReference>
<sequence>MFPARLREIRRKKDLTQQELAEMINKDRCTISNYEIGDSKPTIYVLCDLATALGVSTDYLLGRVEVN</sequence>
<dbReference type="PANTHER" id="PTHR46558">
    <property type="entry name" value="TRACRIPTIONAL REGULATORY PROTEIN-RELATED-RELATED"/>
    <property type="match status" value="1"/>
</dbReference>
<name>A0A2B2LJ41_BACCE</name>
<evidence type="ECO:0000259" key="2">
    <source>
        <dbReference type="PROSITE" id="PS50943"/>
    </source>
</evidence>
<reference evidence="3 4" key="1">
    <citation type="submission" date="2017-09" db="EMBL/GenBank/DDBJ databases">
        <title>Large-scale bioinformatics analysis of Bacillus genomes uncovers conserved roles of natural products in bacterial physiology.</title>
        <authorList>
            <consortium name="Agbiome Team Llc"/>
            <person name="Bleich R.M."/>
            <person name="Grubbs K.J."/>
            <person name="Santa Maria K.C."/>
            <person name="Allen S.E."/>
            <person name="Farag S."/>
            <person name="Shank E.A."/>
            <person name="Bowers A."/>
        </authorList>
    </citation>
    <scope>NUCLEOTIDE SEQUENCE [LARGE SCALE GENOMIC DNA]</scope>
    <source>
        <strain evidence="3 4">AFS070861</strain>
    </source>
</reference>
<accession>A0A2B2LJ41</accession>